<dbReference type="AlphaFoldDB" id="A0A9N9I2N8"/>
<protein>
    <submittedName>
        <fullName evidence="1">13893_t:CDS:1</fullName>
    </submittedName>
</protein>
<dbReference type="Proteomes" id="UP000789375">
    <property type="component" value="Unassembled WGS sequence"/>
</dbReference>
<keyword evidence="2" id="KW-1185">Reference proteome</keyword>
<reference evidence="1" key="1">
    <citation type="submission" date="2021-06" db="EMBL/GenBank/DDBJ databases">
        <authorList>
            <person name="Kallberg Y."/>
            <person name="Tangrot J."/>
            <person name="Rosling A."/>
        </authorList>
    </citation>
    <scope>NUCLEOTIDE SEQUENCE</scope>
    <source>
        <strain evidence="1">87-6 pot B 2015</strain>
    </source>
</reference>
<name>A0A9N9I2N8_FUNMO</name>
<evidence type="ECO:0000313" key="2">
    <source>
        <dbReference type="Proteomes" id="UP000789375"/>
    </source>
</evidence>
<sequence>FTLEGFEEIISLEEQKIEMETGKSKAKEARYRSGTKQTSYQYALCCFTFVNY</sequence>
<feature type="non-terminal residue" evidence="1">
    <location>
        <position position="1"/>
    </location>
</feature>
<accession>A0A9N9I2N8</accession>
<evidence type="ECO:0000313" key="1">
    <source>
        <dbReference type="EMBL" id="CAG8717833.1"/>
    </source>
</evidence>
<organism evidence="1 2">
    <name type="scientific">Funneliformis mosseae</name>
    <name type="common">Endomycorrhizal fungus</name>
    <name type="synonym">Glomus mosseae</name>
    <dbReference type="NCBI Taxonomy" id="27381"/>
    <lineage>
        <taxon>Eukaryota</taxon>
        <taxon>Fungi</taxon>
        <taxon>Fungi incertae sedis</taxon>
        <taxon>Mucoromycota</taxon>
        <taxon>Glomeromycotina</taxon>
        <taxon>Glomeromycetes</taxon>
        <taxon>Glomerales</taxon>
        <taxon>Glomeraceae</taxon>
        <taxon>Funneliformis</taxon>
    </lineage>
</organism>
<gene>
    <name evidence="1" type="ORF">FMOSSE_LOCUS14769</name>
</gene>
<proteinExistence type="predicted"/>
<dbReference type="EMBL" id="CAJVPP010012492">
    <property type="protein sequence ID" value="CAG8717833.1"/>
    <property type="molecule type" value="Genomic_DNA"/>
</dbReference>
<comment type="caution">
    <text evidence="1">The sequence shown here is derived from an EMBL/GenBank/DDBJ whole genome shotgun (WGS) entry which is preliminary data.</text>
</comment>